<evidence type="ECO:0000256" key="2">
    <source>
        <dbReference type="ARBA" id="ARBA00009226"/>
    </source>
</evidence>
<dbReference type="PANTHER" id="PTHR43484">
    <property type="match status" value="1"/>
</dbReference>
<dbReference type="SUPFAM" id="SSF101801">
    <property type="entry name" value="Surface presentation of antigens (SPOA)"/>
    <property type="match status" value="1"/>
</dbReference>
<dbReference type="GO" id="GO:0003774">
    <property type="term" value="F:cytoskeletal motor activity"/>
    <property type="evidence" value="ECO:0007669"/>
    <property type="project" value="InterPro"/>
</dbReference>
<keyword evidence="9" id="KW-0966">Cell projection</keyword>
<dbReference type="GO" id="GO:0006935">
    <property type="term" value="P:chemotaxis"/>
    <property type="evidence" value="ECO:0007669"/>
    <property type="project" value="UniProtKB-KW"/>
</dbReference>
<comment type="subcellular location">
    <subcellularLocation>
        <location evidence="1">Cell membrane</location>
        <topology evidence="1">Peripheral membrane protein</topology>
        <orientation evidence="1">Cytoplasmic side</orientation>
    </subcellularLocation>
</comment>
<name>A0A2S5DL41_9NEIS</name>
<accession>A0A2S5DL41</accession>
<dbReference type="RefSeq" id="WP_103900978.1">
    <property type="nucleotide sequence ID" value="NZ_PQWB01000008.1"/>
</dbReference>
<dbReference type="AlphaFoldDB" id="A0A2S5DL41"/>
<dbReference type="OrthoDB" id="8820851at2"/>
<evidence type="ECO:0000256" key="6">
    <source>
        <dbReference type="ARBA" id="ARBA00022779"/>
    </source>
</evidence>
<keyword evidence="10" id="KW-1185">Reference proteome</keyword>
<keyword evidence="9" id="KW-0282">Flagellum</keyword>
<sequence length="105" mass="11053">MNNEVEIFNPAPLDDKVSAAAPGLLGGRLELLKDVEVQLETRIGRCRLSIAALDALKDGEVLTLDQAPGDPVEVLLGGQVVARGTLVVAGDHFGVRIDQVARLTA</sequence>
<comment type="similarity">
    <text evidence="2">Belongs to the FliN/MopA/SpaO family.</text>
</comment>
<keyword evidence="7" id="KW-0472">Membrane</keyword>
<dbReference type="EMBL" id="PQWB01000008">
    <property type="protein sequence ID" value="POZ63774.1"/>
    <property type="molecule type" value="Genomic_DNA"/>
</dbReference>
<evidence type="ECO:0000313" key="9">
    <source>
        <dbReference type="EMBL" id="POZ63774.1"/>
    </source>
</evidence>
<dbReference type="GO" id="GO:0005886">
    <property type="term" value="C:plasma membrane"/>
    <property type="evidence" value="ECO:0007669"/>
    <property type="project" value="UniProtKB-SubCell"/>
</dbReference>
<reference evidence="10" key="1">
    <citation type="submission" date="2018-02" db="EMBL/GenBank/DDBJ databases">
        <authorList>
            <person name="O'Hara-Hanley K."/>
            <person name="Soby S."/>
        </authorList>
    </citation>
    <scope>NUCLEOTIDE SEQUENCE [LARGE SCALE GENOMIC DNA]</scope>
    <source>
        <strain evidence="10">MWU14-2602</strain>
    </source>
</reference>
<dbReference type="PRINTS" id="PR00956">
    <property type="entry name" value="FLGMOTORFLIN"/>
</dbReference>
<keyword evidence="4" id="KW-1003">Cell membrane</keyword>
<evidence type="ECO:0000313" key="10">
    <source>
        <dbReference type="Proteomes" id="UP000237082"/>
    </source>
</evidence>
<dbReference type="PANTHER" id="PTHR43484:SF1">
    <property type="entry name" value="FLAGELLAR MOTOR SWITCH PROTEIN FLIN"/>
    <property type="match status" value="1"/>
</dbReference>
<keyword evidence="5" id="KW-0145">Chemotaxis</keyword>
<dbReference type="InterPro" id="IPR001543">
    <property type="entry name" value="FliN-like_C"/>
</dbReference>
<comment type="caution">
    <text evidence="9">The sequence shown here is derived from an EMBL/GenBank/DDBJ whole genome shotgun (WGS) entry which is preliminary data.</text>
</comment>
<keyword evidence="6" id="KW-0283">Flagellar rotation</keyword>
<dbReference type="Gene3D" id="2.30.330.10">
    <property type="entry name" value="SpoA-like"/>
    <property type="match status" value="1"/>
</dbReference>
<dbReference type="InterPro" id="IPR036429">
    <property type="entry name" value="SpoA-like_sf"/>
</dbReference>
<evidence type="ECO:0000256" key="5">
    <source>
        <dbReference type="ARBA" id="ARBA00022500"/>
    </source>
</evidence>
<dbReference type="Proteomes" id="UP000237082">
    <property type="component" value="Unassembled WGS sequence"/>
</dbReference>
<evidence type="ECO:0000256" key="4">
    <source>
        <dbReference type="ARBA" id="ARBA00022475"/>
    </source>
</evidence>
<proteinExistence type="inferred from homology"/>
<evidence type="ECO:0000256" key="3">
    <source>
        <dbReference type="ARBA" id="ARBA00021897"/>
    </source>
</evidence>
<keyword evidence="9" id="KW-0969">Cilium</keyword>
<feature type="domain" description="Flagellar motor switch protein FliN-like C-terminal" evidence="8">
    <location>
        <begin position="31"/>
        <end position="100"/>
    </location>
</feature>
<gene>
    <name evidence="9" type="ORF">C2I19_01600</name>
</gene>
<evidence type="ECO:0000256" key="7">
    <source>
        <dbReference type="ARBA" id="ARBA00023136"/>
    </source>
</evidence>
<evidence type="ECO:0000259" key="8">
    <source>
        <dbReference type="Pfam" id="PF01052"/>
    </source>
</evidence>
<dbReference type="InterPro" id="IPR051469">
    <property type="entry name" value="FliN/MopA/SpaO"/>
</dbReference>
<evidence type="ECO:0000256" key="1">
    <source>
        <dbReference type="ARBA" id="ARBA00004413"/>
    </source>
</evidence>
<organism evidence="9 10">
    <name type="scientific">Chromobacterium alticapitis</name>
    <dbReference type="NCBI Taxonomy" id="2073169"/>
    <lineage>
        <taxon>Bacteria</taxon>
        <taxon>Pseudomonadati</taxon>
        <taxon>Pseudomonadota</taxon>
        <taxon>Betaproteobacteria</taxon>
        <taxon>Neisseriales</taxon>
        <taxon>Chromobacteriaceae</taxon>
        <taxon>Chromobacterium</taxon>
    </lineage>
</organism>
<protein>
    <recommendedName>
        <fullName evidence="3">Flagellar motor switch protein FliN</fullName>
    </recommendedName>
</protein>
<dbReference type="InterPro" id="IPR001172">
    <property type="entry name" value="FliN_T3SS_HrcQb"/>
</dbReference>
<dbReference type="Pfam" id="PF01052">
    <property type="entry name" value="FliMN_C"/>
    <property type="match status" value="1"/>
</dbReference>
<dbReference type="GO" id="GO:0009425">
    <property type="term" value="C:bacterial-type flagellum basal body"/>
    <property type="evidence" value="ECO:0007669"/>
    <property type="project" value="InterPro"/>
</dbReference>
<dbReference type="GO" id="GO:0071973">
    <property type="term" value="P:bacterial-type flagellum-dependent cell motility"/>
    <property type="evidence" value="ECO:0007669"/>
    <property type="project" value="InterPro"/>
</dbReference>